<dbReference type="AlphaFoldDB" id="A0A0R1RY46"/>
<dbReference type="STRING" id="1122152.GCA_000425905_01382"/>
<evidence type="ECO:0000256" key="5">
    <source>
        <dbReference type="SAM" id="Phobius"/>
    </source>
</evidence>
<dbReference type="Proteomes" id="UP000051931">
    <property type="component" value="Unassembled WGS sequence"/>
</dbReference>
<feature type="transmembrane region" description="Helical" evidence="5">
    <location>
        <begin position="201"/>
        <end position="220"/>
    </location>
</feature>
<name>A0A0R1RY46_9LACO</name>
<evidence type="ECO:0000313" key="6">
    <source>
        <dbReference type="EMBL" id="KRL61919.1"/>
    </source>
</evidence>
<proteinExistence type="predicted"/>
<protein>
    <submittedName>
        <fullName evidence="6">Uncharacterized protein</fullName>
    </submittedName>
</protein>
<dbReference type="GO" id="GO:0005886">
    <property type="term" value="C:plasma membrane"/>
    <property type="evidence" value="ECO:0007669"/>
    <property type="project" value="UniProtKB-ARBA"/>
</dbReference>
<keyword evidence="4 5" id="KW-0472">Membrane</keyword>
<reference evidence="6 7" key="1">
    <citation type="journal article" date="2015" name="Genome Announc.">
        <title>Expanding the biotechnology potential of lactobacilli through comparative genomics of 213 strains and associated genera.</title>
        <authorList>
            <person name="Sun Z."/>
            <person name="Harris H.M."/>
            <person name="McCann A."/>
            <person name="Guo C."/>
            <person name="Argimon S."/>
            <person name="Zhang W."/>
            <person name="Yang X."/>
            <person name="Jeffery I.B."/>
            <person name="Cooney J.C."/>
            <person name="Kagawa T.F."/>
            <person name="Liu W."/>
            <person name="Song Y."/>
            <person name="Salvetti E."/>
            <person name="Wrobel A."/>
            <person name="Rasinkangas P."/>
            <person name="Parkhill J."/>
            <person name="Rea M.C."/>
            <person name="O'Sullivan O."/>
            <person name="Ritari J."/>
            <person name="Douillard F.P."/>
            <person name="Paul Ross R."/>
            <person name="Yang R."/>
            <person name="Briner A.E."/>
            <person name="Felis G.E."/>
            <person name="de Vos W.M."/>
            <person name="Barrangou R."/>
            <person name="Klaenhammer T.R."/>
            <person name="Caufield P.W."/>
            <person name="Cui Y."/>
            <person name="Zhang H."/>
            <person name="O'Toole P.W."/>
        </authorList>
    </citation>
    <scope>NUCLEOTIDE SEQUENCE [LARGE SCALE GENOMIC DNA]</scope>
    <source>
        <strain evidence="6 7">DSM 15354</strain>
    </source>
</reference>
<dbReference type="InterPro" id="IPR003339">
    <property type="entry name" value="ABC/ECF_trnsptr_transmembrane"/>
</dbReference>
<evidence type="ECO:0000313" key="7">
    <source>
        <dbReference type="Proteomes" id="UP000051931"/>
    </source>
</evidence>
<keyword evidence="7" id="KW-1185">Reference proteome</keyword>
<dbReference type="CDD" id="cd16914">
    <property type="entry name" value="EcfT"/>
    <property type="match status" value="1"/>
</dbReference>
<feature type="transmembrane region" description="Helical" evidence="5">
    <location>
        <begin position="12"/>
        <end position="41"/>
    </location>
</feature>
<evidence type="ECO:0000256" key="4">
    <source>
        <dbReference type="ARBA" id="ARBA00023136"/>
    </source>
</evidence>
<keyword evidence="3 5" id="KW-1133">Transmembrane helix</keyword>
<accession>A0A0R1RY46</accession>
<dbReference type="eggNOG" id="COG0619">
    <property type="taxonomic scope" value="Bacteria"/>
</dbReference>
<keyword evidence="2 5" id="KW-0812">Transmembrane</keyword>
<dbReference type="Pfam" id="PF02361">
    <property type="entry name" value="CbiQ"/>
    <property type="match status" value="1"/>
</dbReference>
<evidence type="ECO:0000256" key="1">
    <source>
        <dbReference type="ARBA" id="ARBA00004141"/>
    </source>
</evidence>
<dbReference type="PATRIC" id="fig|1122152.4.peg.424"/>
<comment type="subcellular location">
    <subcellularLocation>
        <location evidence="1">Membrane</location>
        <topology evidence="1">Multi-pass membrane protein</topology>
    </subcellularLocation>
</comment>
<feature type="transmembrane region" description="Helical" evidence="5">
    <location>
        <begin position="86"/>
        <end position="106"/>
    </location>
</feature>
<sequence>MKVLNPSFKFLLLLIIALVISATNSVELNLIVIFACFIYLVKYRLQLSQFFKLLLYPALAAISVFVTVGYFSKSSIYDATSLASRIYVYVFTGAALTLTTDMTTLARSFEQNLHLPAKFAYGFLAAVNILPKMKHQIRQIRYAGLMRQSPLSLFSPKLYFKALLAALANSEMLAQAMVSHGFSEDKKRSILQVVQVRFSDYLWFGGILFIFSVLVVFSYFDLSFYI</sequence>
<evidence type="ECO:0000256" key="3">
    <source>
        <dbReference type="ARBA" id="ARBA00022989"/>
    </source>
</evidence>
<comment type="caution">
    <text evidence="6">The sequence shown here is derived from an EMBL/GenBank/DDBJ whole genome shotgun (WGS) entry which is preliminary data.</text>
</comment>
<feature type="transmembrane region" description="Helical" evidence="5">
    <location>
        <begin position="53"/>
        <end position="71"/>
    </location>
</feature>
<dbReference type="EMBL" id="AZFB01000015">
    <property type="protein sequence ID" value="KRL61919.1"/>
    <property type="molecule type" value="Genomic_DNA"/>
</dbReference>
<organism evidence="6 7">
    <name type="scientific">Lactobacillus psittaci DSM 15354</name>
    <dbReference type="NCBI Taxonomy" id="1122152"/>
    <lineage>
        <taxon>Bacteria</taxon>
        <taxon>Bacillati</taxon>
        <taxon>Bacillota</taxon>
        <taxon>Bacilli</taxon>
        <taxon>Lactobacillales</taxon>
        <taxon>Lactobacillaceae</taxon>
        <taxon>Lactobacillus</taxon>
    </lineage>
</organism>
<evidence type="ECO:0000256" key="2">
    <source>
        <dbReference type="ARBA" id="ARBA00022692"/>
    </source>
</evidence>
<gene>
    <name evidence="6" type="ORF">FC23_GL000417</name>
</gene>